<dbReference type="Proteomes" id="UP001595997">
    <property type="component" value="Unassembled WGS sequence"/>
</dbReference>
<accession>A0ABV9A1G8</accession>
<proteinExistence type="predicted"/>
<evidence type="ECO:0000313" key="2">
    <source>
        <dbReference type="Proteomes" id="UP001595997"/>
    </source>
</evidence>
<dbReference type="InterPro" id="IPR046081">
    <property type="entry name" value="DUF6099"/>
</dbReference>
<dbReference type="EMBL" id="JBHSFH010000001">
    <property type="protein sequence ID" value="MFC4492530.1"/>
    <property type="molecule type" value="Genomic_DNA"/>
</dbReference>
<name>A0ABV9A1G8_9ACTN</name>
<protein>
    <submittedName>
        <fullName evidence="1">DUF6099 family protein</fullName>
    </submittedName>
</protein>
<keyword evidence="2" id="KW-1185">Reference proteome</keyword>
<reference evidence="2" key="1">
    <citation type="journal article" date="2019" name="Int. J. Syst. Evol. Microbiol.">
        <title>The Global Catalogue of Microorganisms (GCM) 10K type strain sequencing project: providing services to taxonomists for standard genome sequencing and annotation.</title>
        <authorList>
            <consortium name="The Broad Institute Genomics Platform"/>
            <consortium name="The Broad Institute Genome Sequencing Center for Infectious Disease"/>
            <person name="Wu L."/>
            <person name="Ma J."/>
        </authorList>
    </citation>
    <scope>NUCLEOTIDE SEQUENCE [LARGE SCALE GENOMIC DNA]</scope>
    <source>
        <strain evidence="2">CGMCC 4.7357</strain>
    </source>
</reference>
<comment type="caution">
    <text evidence="1">The sequence shown here is derived from an EMBL/GenBank/DDBJ whole genome shotgun (WGS) entry which is preliminary data.</text>
</comment>
<dbReference type="Pfam" id="PF19594">
    <property type="entry name" value="DUF6099"/>
    <property type="match status" value="1"/>
</dbReference>
<gene>
    <name evidence="1" type="ORF">ACFPA8_00045</name>
</gene>
<evidence type="ECO:0000313" key="1">
    <source>
        <dbReference type="EMBL" id="MFC4492530.1"/>
    </source>
</evidence>
<organism evidence="1 2">
    <name type="scientific">Streptomyces ovatisporus</name>
    <dbReference type="NCBI Taxonomy" id="1128682"/>
    <lineage>
        <taxon>Bacteria</taxon>
        <taxon>Bacillati</taxon>
        <taxon>Actinomycetota</taxon>
        <taxon>Actinomycetes</taxon>
        <taxon>Kitasatosporales</taxon>
        <taxon>Streptomycetaceae</taxon>
        <taxon>Streptomyces</taxon>
    </lineage>
</organism>
<sequence length="155" mass="16406">MVTLDAVHLIKATRHALVECSSVREILAEAWQAQALVEAVGRHLAESGPQLVRPEAKALSEVGGRACRSPEHLGPSPGAARAARLSEIQDPKCALTDLAGLLVEAGVALVLVAVTADQQGLYWHVIEAIDAMDESEDRVTAMLRRLAVHEHGGAA</sequence>